<dbReference type="EMBL" id="PTJA01000015">
    <property type="protein sequence ID" value="PPK78373.1"/>
    <property type="molecule type" value="Genomic_DNA"/>
</dbReference>
<comment type="caution">
    <text evidence="1">The sequence shown here is derived from an EMBL/GenBank/DDBJ whole genome shotgun (WGS) entry which is preliminary data.</text>
</comment>
<gene>
    <name evidence="1" type="ORF">BXY41_11547</name>
</gene>
<proteinExistence type="predicted"/>
<accession>A0A2S6HLZ2</accession>
<keyword evidence="2" id="KW-1185">Reference proteome</keyword>
<sequence>MANIPKDPVMLLSYMNTQLRDYYPSLSECCLSLGIEEEEIVKSLASIDYRYDNEKNQFL</sequence>
<evidence type="ECO:0000313" key="2">
    <source>
        <dbReference type="Proteomes" id="UP000237749"/>
    </source>
</evidence>
<dbReference type="AlphaFoldDB" id="A0A2S6HLZ2"/>
<organism evidence="1 2">
    <name type="scientific">Lacrimispora xylanisolvens</name>
    <dbReference type="NCBI Taxonomy" id="384636"/>
    <lineage>
        <taxon>Bacteria</taxon>
        <taxon>Bacillati</taxon>
        <taxon>Bacillota</taxon>
        <taxon>Clostridia</taxon>
        <taxon>Lachnospirales</taxon>
        <taxon>Lachnospiraceae</taxon>
        <taxon>Lacrimispora</taxon>
    </lineage>
</organism>
<name>A0A2S6HLZ2_9FIRM</name>
<dbReference type="Proteomes" id="UP000237749">
    <property type="component" value="Unassembled WGS sequence"/>
</dbReference>
<dbReference type="Pfam" id="PF14056">
    <property type="entry name" value="DUF4250"/>
    <property type="match status" value="1"/>
</dbReference>
<protein>
    <submittedName>
        <fullName evidence="1">Uncharacterized protein DUF4250</fullName>
    </submittedName>
</protein>
<evidence type="ECO:0000313" key="1">
    <source>
        <dbReference type="EMBL" id="PPK78373.1"/>
    </source>
</evidence>
<reference evidence="1 2" key="1">
    <citation type="submission" date="2018-02" db="EMBL/GenBank/DDBJ databases">
        <title>Genomic Encyclopedia of Archaeal and Bacterial Type Strains, Phase II (KMG-II): from individual species to whole genera.</title>
        <authorList>
            <person name="Goeker M."/>
        </authorList>
    </citation>
    <scope>NUCLEOTIDE SEQUENCE [LARGE SCALE GENOMIC DNA]</scope>
    <source>
        <strain evidence="1 2">DSM 3808</strain>
    </source>
</reference>
<dbReference type="OrthoDB" id="6636823at2"/>
<dbReference type="RefSeq" id="WP_104439114.1">
    <property type="nucleotide sequence ID" value="NZ_CP070896.1"/>
</dbReference>
<dbReference type="InterPro" id="IPR025346">
    <property type="entry name" value="DUF4250"/>
</dbReference>